<feature type="chain" id="PRO_5015638579" evidence="2">
    <location>
        <begin position="19"/>
        <end position="372"/>
    </location>
</feature>
<organism evidence="3 4">
    <name type="scientific">Allosediminivita pacifica</name>
    <dbReference type="NCBI Taxonomy" id="1267769"/>
    <lineage>
        <taxon>Bacteria</taxon>
        <taxon>Pseudomonadati</taxon>
        <taxon>Pseudomonadota</taxon>
        <taxon>Alphaproteobacteria</taxon>
        <taxon>Rhodobacterales</taxon>
        <taxon>Paracoccaceae</taxon>
        <taxon>Allosediminivita</taxon>
    </lineage>
</organism>
<accession>A0A2T6B3P7</accession>
<dbReference type="Gene3D" id="2.70.70.10">
    <property type="entry name" value="Glucose Permease (Domain IIA)"/>
    <property type="match status" value="1"/>
</dbReference>
<feature type="signal peptide" evidence="2">
    <location>
        <begin position="1"/>
        <end position="18"/>
    </location>
</feature>
<evidence type="ECO:0000256" key="2">
    <source>
        <dbReference type="SAM" id="SignalP"/>
    </source>
</evidence>
<proteinExistence type="predicted"/>
<sequence>MIRRLVLVLALAAAPAFAQDAAEGARQAARDLEAASLRMDQAEGASDRVAALTDAVRAYEDGLAAMRTGLRAAAVRETEITRKLRAQEGEVSQLLGALMSNSGRPGPQVMLHPEGPLGSARAGMLVAAVAPGLNARAEDLRADLEEVAALRQLQENAAETLQEGLSEVQAARSALSQAIADRTDLPQRYTEDQIRTAILISSTETLEGFASGLADLAGGEEVATAPEGASIDDRKGDLPLPVSGVVLRAPGEEDAAGVARPGLVIATRPQALVTTPVAATIRYNGPLLDYGLVTILEPQPDLLFVLAGLDRVFGQMGQVLPEGSPVGLMGSGGTGSPTSETTGAGRTETLYIEVREGDTPVDPRTWFATDKG</sequence>
<reference evidence="3 4" key="1">
    <citation type="submission" date="2018-04" db="EMBL/GenBank/DDBJ databases">
        <title>Genomic Encyclopedia of Archaeal and Bacterial Type Strains, Phase II (KMG-II): from individual species to whole genera.</title>
        <authorList>
            <person name="Goeker M."/>
        </authorList>
    </citation>
    <scope>NUCLEOTIDE SEQUENCE [LARGE SCALE GENOMIC DNA]</scope>
    <source>
        <strain evidence="3 4">DSM 29329</strain>
    </source>
</reference>
<name>A0A2T6B3P7_9RHOB</name>
<evidence type="ECO:0000256" key="1">
    <source>
        <dbReference type="SAM" id="MobiDB-lite"/>
    </source>
</evidence>
<evidence type="ECO:0000313" key="4">
    <source>
        <dbReference type="Proteomes" id="UP000244069"/>
    </source>
</evidence>
<feature type="region of interest" description="Disordered" evidence="1">
    <location>
        <begin position="324"/>
        <end position="345"/>
    </location>
</feature>
<dbReference type="InterPro" id="IPR011055">
    <property type="entry name" value="Dup_hybrid_motif"/>
</dbReference>
<protein>
    <submittedName>
        <fullName evidence="3">Septal ring factor EnvC (AmiA/AmiB activator)</fullName>
    </submittedName>
</protein>
<keyword evidence="2" id="KW-0732">Signal</keyword>
<keyword evidence="4" id="KW-1185">Reference proteome</keyword>
<dbReference type="EMBL" id="QBKN01000004">
    <property type="protein sequence ID" value="PTX50708.1"/>
    <property type="molecule type" value="Genomic_DNA"/>
</dbReference>
<gene>
    <name evidence="3" type="ORF">C8N44_10463</name>
</gene>
<evidence type="ECO:0000313" key="3">
    <source>
        <dbReference type="EMBL" id="PTX50708.1"/>
    </source>
</evidence>
<comment type="caution">
    <text evidence="3">The sequence shown here is derived from an EMBL/GenBank/DDBJ whole genome shotgun (WGS) entry which is preliminary data.</text>
</comment>
<dbReference type="Proteomes" id="UP000244069">
    <property type="component" value="Unassembled WGS sequence"/>
</dbReference>
<dbReference type="SUPFAM" id="SSF51261">
    <property type="entry name" value="Duplicated hybrid motif"/>
    <property type="match status" value="1"/>
</dbReference>
<feature type="compositionally biased region" description="Low complexity" evidence="1">
    <location>
        <begin position="336"/>
        <end position="345"/>
    </location>
</feature>
<dbReference type="AlphaFoldDB" id="A0A2T6B3P7"/>